<evidence type="ECO:0000256" key="1">
    <source>
        <dbReference type="SAM" id="SignalP"/>
    </source>
</evidence>
<feature type="chain" id="PRO_5036191651" description="Magnesium-dependent phosphatase-1" evidence="1">
    <location>
        <begin position="22"/>
        <end position="226"/>
    </location>
</feature>
<gene>
    <name evidence="2" type="ORF">HTEP1355_LOCUS4758</name>
    <name evidence="3" type="ORF">HTEP1355_LOCUS4759</name>
</gene>
<dbReference type="NCBIfam" id="TIGR01685">
    <property type="entry name" value="MDP-1"/>
    <property type="match status" value="1"/>
</dbReference>
<dbReference type="Pfam" id="PF12689">
    <property type="entry name" value="Acid_PPase"/>
    <property type="match status" value="1"/>
</dbReference>
<reference evidence="3" key="1">
    <citation type="submission" date="2021-01" db="EMBL/GenBank/DDBJ databases">
        <authorList>
            <person name="Corre E."/>
            <person name="Pelletier E."/>
            <person name="Niang G."/>
            <person name="Scheremetjew M."/>
            <person name="Finn R."/>
            <person name="Kale V."/>
            <person name="Holt S."/>
            <person name="Cochrane G."/>
            <person name="Meng A."/>
            <person name="Brown T."/>
            <person name="Cohen L."/>
        </authorList>
    </citation>
    <scope>NUCLEOTIDE SEQUENCE</scope>
    <source>
        <strain evidence="3">CCMP443</strain>
    </source>
</reference>
<dbReference type="InterPro" id="IPR010033">
    <property type="entry name" value="HAD_SF_ppase_IIIC"/>
</dbReference>
<dbReference type="AlphaFoldDB" id="A0A6T6SH26"/>
<dbReference type="PANTHER" id="PTHR17901">
    <property type="entry name" value="MAGNESIUM-DEPENDENT PHOSPHATASE 1 MDP1"/>
    <property type="match status" value="1"/>
</dbReference>
<accession>A0A6T6SH26</accession>
<sequence>MTQSLTGFILVFLASSPAVFGFVPAGTGTSTGSAVRNTQALRSASTALQAQRMAYPRVVAFDLDATLWIPEMYQLWGGGAPFKKNSDGSLTDCKGTRCTMMGNSAEILHELNTDPKWKDSKVAYCSCTDEPSWAAECMKLFEVGGGITMEKAAPIKQIFKANKTEHFKRIHKDTGIPYEQMIFFDNEEHNCRSVKQLGVTCIYTPRGMTPAEWSRGLKEYASSQKK</sequence>
<dbReference type="GO" id="GO:0003993">
    <property type="term" value="F:acid phosphatase activity"/>
    <property type="evidence" value="ECO:0007669"/>
    <property type="project" value="TreeGrafter"/>
</dbReference>
<dbReference type="PANTHER" id="PTHR17901:SF14">
    <property type="entry name" value="MAGNESIUM-DEPENDENT PHOSPHATASE 1"/>
    <property type="match status" value="1"/>
</dbReference>
<dbReference type="EMBL" id="HBFN01008255">
    <property type="protein sequence ID" value="CAD8787159.1"/>
    <property type="molecule type" value="Transcribed_RNA"/>
</dbReference>
<organism evidence="3">
    <name type="scientific">Hemiselmis tepida</name>
    <dbReference type="NCBI Taxonomy" id="464990"/>
    <lineage>
        <taxon>Eukaryota</taxon>
        <taxon>Cryptophyceae</taxon>
        <taxon>Cryptomonadales</taxon>
        <taxon>Hemiselmidaceae</taxon>
        <taxon>Hemiselmis</taxon>
    </lineage>
</organism>
<evidence type="ECO:0008006" key="4">
    <source>
        <dbReference type="Google" id="ProtNLM"/>
    </source>
</evidence>
<dbReference type="InterPro" id="IPR036412">
    <property type="entry name" value="HAD-like_sf"/>
</dbReference>
<dbReference type="SFLD" id="SFLDG01129">
    <property type="entry name" value="C1.5:_HAD__Beta-PGM__Phosphata"/>
    <property type="match status" value="1"/>
</dbReference>
<dbReference type="InterPro" id="IPR010036">
    <property type="entry name" value="MDP_1_eu_arc"/>
</dbReference>
<evidence type="ECO:0000313" key="2">
    <source>
        <dbReference type="EMBL" id="CAD8787159.1"/>
    </source>
</evidence>
<name>A0A6T6SH26_9CRYP</name>
<dbReference type="SUPFAM" id="SSF56784">
    <property type="entry name" value="HAD-like"/>
    <property type="match status" value="1"/>
</dbReference>
<protein>
    <recommendedName>
        <fullName evidence="4">Magnesium-dependent phosphatase-1</fullName>
    </recommendedName>
</protein>
<keyword evidence="1" id="KW-0732">Signal</keyword>
<evidence type="ECO:0000313" key="3">
    <source>
        <dbReference type="EMBL" id="CAD8787161.1"/>
    </source>
</evidence>
<dbReference type="SFLD" id="SFLDS00003">
    <property type="entry name" value="Haloacid_Dehalogenase"/>
    <property type="match status" value="1"/>
</dbReference>
<proteinExistence type="predicted"/>
<dbReference type="SFLD" id="SFLDG01131">
    <property type="entry name" value="C1.5.2:_MDP_Like"/>
    <property type="match status" value="1"/>
</dbReference>
<feature type="signal peptide" evidence="1">
    <location>
        <begin position="1"/>
        <end position="21"/>
    </location>
</feature>
<dbReference type="InterPro" id="IPR023214">
    <property type="entry name" value="HAD_sf"/>
</dbReference>
<dbReference type="EMBL" id="HBFN01008256">
    <property type="protein sequence ID" value="CAD8787161.1"/>
    <property type="molecule type" value="Transcribed_RNA"/>
</dbReference>
<dbReference type="NCBIfam" id="TIGR01681">
    <property type="entry name" value="HAD-SF-IIIC"/>
    <property type="match status" value="1"/>
</dbReference>
<dbReference type="Gene3D" id="3.40.50.1000">
    <property type="entry name" value="HAD superfamily/HAD-like"/>
    <property type="match status" value="1"/>
</dbReference>